<name>A0A8J2SRK7_9STRA</name>
<dbReference type="AlphaFoldDB" id="A0A8J2SRK7"/>
<feature type="region of interest" description="Disordered" evidence="1">
    <location>
        <begin position="171"/>
        <end position="193"/>
    </location>
</feature>
<evidence type="ECO:0000313" key="2">
    <source>
        <dbReference type="EMBL" id="CAH0373201.1"/>
    </source>
</evidence>
<organism evidence="2 3">
    <name type="scientific">Pelagomonas calceolata</name>
    <dbReference type="NCBI Taxonomy" id="35677"/>
    <lineage>
        <taxon>Eukaryota</taxon>
        <taxon>Sar</taxon>
        <taxon>Stramenopiles</taxon>
        <taxon>Ochrophyta</taxon>
        <taxon>Pelagophyceae</taxon>
        <taxon>Pelagomonadales</taxon>
        <taxon>Pelagomonadaceae</taxon>
        <taxon>Pelagomonas</taxon>
    </lineage>
</organism>
<dbReference type="Proteomes" id="UP000789595">
    <property type="component" value="Unassembled WGS sequence"/>
</dbReference>
<keyword evidence="3" id="KW-1185">Reference proteome</keyword>
<evidence type="ECO:0000313" key="3">
    <source>
        <dbReference type="Proteomes" id="UP000789595"/>
    </source>
</evidence>
<protein>
    <submittedName>
        <fullName evidence="2">Uncharacterized protein</fullName>
    </submittedName>
</protein>
<sequence length="247" mass="26340">GLDRLHVNGRLPQLEALPLPLALPGPHRGAVRAALVGDAQPAAGRRVLQAHGAVLIEPQDEVAHYRGVIKHWALERCVGAALVGDGQPAVSRRVVEPGVPIEGTNFEAFPRQALIPHARRRAVGTALVGDAQPPAGGAVEEPDGLDRLHVIGGPVYVLRVFRLPRCRDAQRQRRHEEQRAGARGDAAPPAAPRRCRPVQLVQRAYAHGLDGGALEGLHGQTEALRLSLMVGRLPELRALGCVTVGAR</sequence>
<feature type="non-terminal residue" evidence="2">
    <location>
        <position position="1"/>
    </location>
</feature>
<accession>A0A8J2SRK7</accession>
<gene>
    <name evidence="2" type="ORF">PECAL_4P03810</name>
</gene>
<proteinExistence type="predicted"/>
<comment type="caution">
    <text evidence="2">The sequence shown here is derived from an EMBL/GenBank/DDBJ whole genome shotgun (WGS) entry which is preliminary data.</text>
</comment>
<reference evidence="2" key="1">
    <citation type="submission" date="2021-11" db="EMBL/GenBank/DDBJ databases">
        <authorList>
            <consortium name="Genoscope - CEA"/>
            <person name="William W."/>
        </authorList>
    </citation>
    <scope>NUCLEOTIDE SEQUENCE</scope>
</reference>
<feature type="compositionally biased region" description="Basic and acidic residues" evidence="1">
    <location>
        <begin position="171"/>
        <end position="182"/>
    </location>
</feature>
<dbReference type="EMBL" id="CAKKNE010000004">
    <property type="protein sequence ID" value="CAH0373201.1"/>
    <property type="molecule type" value="Genomic_DNA"/>
</dbReference>
<evidence type="ECO:0000256" key="1">
    <source>
        <dbReference type="SAM" id="MobiDB-lite"/>
    </source>
</evidence>